<sequence length="387" mass="40702">MPNAPCWSSKPDPRPARSASSAPGPVCLLEGVPKSGESGTVSQNSRGTSAAGNDTNPAGNTPEGDPAGPTGTGSRAAEGDPAAARPAEFNQALESFASYLTSERARSEHTVRAYLGDISGLLDYAAGLGLTSLAEIDLHVLRGWLGSLNEAGLARATLARRAATARAFTGWALREERITADPALRLKAPKRTKTLPGVLRPAQLAVLFETLATAAGEGDAVALRDRALVELLYATGIRVGELAGLDSDDLDLERRTLKVLGKGNKERTVPYGLPAALAVDDWLRRGRPALATPDSGPALFLGRRGRRIDQRQVRAVTSALFEALGDTSASGPHALRHSAATHLLDGGADLRSVQEILGHSSLATTQLYTHVSVDRLRTSYQQAHPRA</sequence>
<dbReference type="PANTHER" id="PTHR30349:SF77">
    <property type="entry name" value="TYROSINE RECOMBINASE XERC"/>
    <property type="match status" value="1"/>
</dbReference>
<evidence type="ECO:0000256" key="10">
    <source>
        <dbReference type="SAM" id="MobiDB-lite"/>
    </source>
</evidence>
<dbReference type="PROSITE" id="PS51898">
    <property type="entry name" value="TYR_RECOMBINASE"/>
    <property type="match status" value="1"/>
</dbReference>
<evidence type="ECO:0000256" key="7">
    <source>
        <dbReference type="ARBA" id="ARBA00023172"/>
    </source>
</evidence>
<evidence type="ECO:0000259" key="11">
    <source>
        <dbReference type="PROSITE" id="PS51898"/>
    </source>
</evidence>
<dbReference type="HAMAP" id="MF_01808">
    <property type="entry name" value="Recomb_XerC_XerD"/>
    <property type="match status" value="1"/>
</dbReference>
<dbReference type="Gene3D" id="1.10.150.130">
    <property type="match status" value="1"/>
</dbReference>
<comment type="subcellular location">
    <subcellularLocation>
        <location evidence="1 9">Cytoplasm</location>
    </subcellularLocation>
</comment>
<evidence type="ECO:0000256" key="3">
    <source>
        <dbReference type="ARBA" id="ARBA00022618"/>
    </source>
</evidence>
<name>A0ABR8UPF0_9MICC</name>
<dbReference type="PROSITE" id="PS51900">
    <property type="entry name" value="CB"/>
    <property type="match status" value="1"/>
</dbReference>
<comment type="function">
    <text evidence="9">Site-specific tyrosine recombinase, which acts by catalyzing the cutting and rejoining of the recombining DNA molecules. The XerC-XerD complex is essential to convert dimers of the bacterial chromosome into monomers to permit their segregation at cell division. It also contributes to the segregational stability of plasmids.</text>
</comment>
<dbReference type="InterPro" id="IPR044068">
    <property type="entry name" value="CB"/>
</dbReference>
<evidence type="ECO:0000256" key="2">
    <source>
        <dbReference type="ARBA" id="ARBA00022490"/>
    </source>
</evidence>
<keyword evidence="3 9" id="KW-0132">Cell division</keyword>
<reference evidence="13 14" key="1">
    <citation type="submission" date="2020-08" db="EMBL/GenBank/DDBJ databases">
        <title>A Genomic Blueprint of the Chicken Gut Microbiome.</title>
        <authorList>
            <person name="Gilroy R."/>
            <person name="Ravi A."/>
            <person name="Getino M."/>
            <person name="Pursley I."/>
            <person name="Horton D.L."/>
            <person name="Alikhan N.-F."/>
            <person name="Baker D."/>
            <person name="Gharbi K."/>
            <person name="Hall N."/>
            <person name="Watson M."/>
            <person name="Adriaenssens E.M."/>
            <person name="Foster-Nyarko E."/>
            <person name="Jarju S."/>
            <person name="Secka A."/>
            <person name="Antonio M."/>
            <person name="Oren A."/>
            <person name="Chaudhuri R."/>
            <person name="La Ragione R.M."/>
            <person name="Hildebrand F."/>
            <person name="Pallen M.J."/>
        </authorList>
    </citation>
    <scope>NUCLEOTIDE SEQUENCE [LARGE SCALE GENOMIC DNA]</scope>
    <source>
        <strain evidence="13 14">Sa2CUA1</strain>
    </source>
</reference>
<keyword evidence="14" id="KW-1185">Reference proteome</keyword>
<keyword evidence="8 9" id="KW-0131">Cell cycle</keyword>
<feature type="active site" evidence="9">
    <location>
        <position position="262"/>
    </location>
</feature>
<feature type="region of interest" description="Disordered" evidence="10">
    <location>
        <begin position="1"/>
        <end position="84"/>
    </location>
</feature>
<feature type="active site" evidence="9">
    <location>
        <position position="238"/>
    </location>
</feature>
<feature type="domain" description="Core-binding (CB)" evidence="12">
    <location>
        <begin position="87"/>
        <end position="173"/>
    </location>
</feature>
<feature type="active site" evidence="9">
    <location>
        <position position="359"/>
    </location>
</feature>
<dbReference type="Proteomes" id="UP000609874">
    <property type="component" value="Unassembled WGS sequence"/>
</dbReference>
<dbReference type="InterPro" id="IPR010998">
    <property type="entry name" value="Integrase_recombinase_N"/>
</dbReference>
<feature type="domain" description="Tyr recombinase" evidence="11">
    <location>
        <begin position="194"/>
        <end position="381"/>
    </location>
</feature>
<comment type="similarity">
    <text evidence="9">Belongs to the 'phage' integrase family. XerC subfamily.</text>
</comment>
<keyword evidence="5 9" id="KW-0229">DNA integration</keyword>
<dbReference type="Pfam" id="PF00589">
    <property type="entry name" value="Phage_integrase"/>
    <property type="match status" value="1"/>
</dbReference>
<dbReference type="SUPFAM" id="SSF56349">
    <property type="entry name" value="DNA breaking-rejoining enzymes"/>
    <property type="match status" value="1"/>
</dbReference>
<keyword evidence="6 9" id="KW-0238">DNA-binding</keyword>
<evidence type="ECO:0000256" key="5">
    <source>
        <dbReference type="ARBA" id="ARBA00022908"/>
    </source>
</evidence>
<dbReference type="InterPro" id="IPR002104">
    <property type="entry name" value="Integrase_catalytic"/>
</dbReference>
<keyword evidence="4 9" id="KW-0159">Chromosome partition</keyword>
<evidence type="ECO:0000313" key="14">
    <source>
        <dbReference type="Proteomes" id="UP000609874"/>
    </source>
</evidence>
<evidence type="ECO:0000256" key="6">
    <source>
        <dbReference type="ARBA" id="ARBA00023125"/>
    </source>
</evidence>
<dbReference type="PANTHER" id="PTHR30349">
    <property type="entry name" value="PHAGE INTEGRASE-RELATED"/>
    <property type="match status" value="1"/>
</dbReference>
<keyword evidence="7 9" id="KW-0233">DNA recombination</keyword>
<gene>
    <name evidence="9" type="primary">xerC</name>
    <name evidence="13" type="ORF">H9639_03880</name>
</gene>
<feature type="active site" description="O-(3'-phospho-DNA)-tyrosine intermediate" evidence="9">
    <location>
        <position position="368"/>
    </location>
</feature>
<organism evidence="13 14">
    <name type="scientific">Arthrobacter gallicola</name>
    <dbReference type="NCBI Taxonomy" id="2762225"/>
    <lineage>
        <taxon>Bacteria</taxon>
        <taxon>Bacillati</taxon>
        <taxon>Actinomycetota</taxon>
        <taxon>Actinomycetes</taxon>
        <taxon>Micrococcales</taxon>
        <taxon>Micrococcaceae</taxon>
        <taxon>Arthrobacter</taxon>
    </lineage>
</organism>
<dbReference type="InterPro" id="IPR011010">
    <property type="entry name" value="DNA_brk_join_enz"/>
</dbReference>
<evidence type="ECO:0000256" key="1">
    <source>
        <dbReference type="ARBA" id="ARBA00004496"/>
    </source>
</evidence>
<feature type="compositionally biased region" description="Polar residues" evidence="10">
    <location>
        <begin position="37"/>
        <end position="59"/>
    </location>
</feature>
<keyword evidence="2 9" id="KW-0963">Cytoplasm</keyword>
<proteinExistence type="inferred from homology"/>
<evidence type="ECO:0000259" key="12">
    <source>
        <dbReference type="PROSITE" id="PS51900"/>
    </source>
</evidence>
<comment type="caution">
    <text evidence="13">The sequence shown here is derived from an EMBL/GenBank/DDBJ whole genome shotgun (WGS) entry which is preliminary data.</text>
</comment>
<dbReference type="InterPro" id="IPR023009">
    <property type="entry name" value="Tyrosine_recombinase_XerC/XerD"/>
</dbReference>
<dbReference type="EMBL" id="JACSQD010000001">
    <property type="protein sequence ID" value="MBD7994429.1"/>
    <property type="molecule type" value="Genomic_DNA"/>
</dbReference>
<feature type="compositionally biased region" description="Low complexity" evidence="10">
    <location>
        <begin position="75"/>
        <end position="84"/>
    </location>
</feature>
<evidence type="ECO:0000256" key="9">
    <source>
        <dbReference type="HAMAP-Rule" id="MF_01808"/>
    </source>
</evidence>
<evidence type="ECO:0000313" key="13">
    <source>
        <dbReference type="EMBL" id="MBD7994429.1"/>
    </source>
</evidence>
<dbReference type="Gene3D" id="1.10.443.10">
    <property type="entry name" value="Intergrase catalytic core"/>
    <property type="match status" value="1"/>
</dbReference>
<feature type="active site" evidence="9">
    <location>
        <position position="336"/>
    </location>
</feature>
<feature type="active site" evidence="9">
    <location>
        <position position="333"/>
    </location>
</feature>
<dbReference type="Pfam" id="PF02899">
    <property type="entry name" value="Phage_int_SAM_1"/>
    <property type="match status" value="1"/>
</dbReference>
<dbReference type="CDD" id="cd00798">
    <property type="entry name" value="INT_XerDC_C"/>
    <property type="match status" value="1"/>
</dbReference>
<dbReference type="InterPro" id="IPR050090">
    <property type="entry name" value="Tyrosine_recombinase_XerCD"/>
</dbReference>
<protein>
    <recommendedName>
        <fullName evidence="9">Tyrosine recombinase XerC</fullName>
    </recommendedName>
</protein>
<evidence type="ECO:0000256" key="4">
    <source>
        <dbReference type="ARBA" id="ARBA00022829"/>
    </source>
</evidence>
<accession>A0ABR8UPF0</accession>
<evidence type="ECO:0000256" key="8">
    <source>
        <dbReference type="ARBA" id="ARBA00023306"/>
    </source>
</evidence>
<dbReference type="InterPro" id="IPR013762">
    <property type="entry name" value="Integrase-like_cat_sf"/>
</dbReference>
<comment type="subunit">
    <text evidence="9">Forms a cyclic heterotetrameric complex composed of two molecules of XerC and two molecules of XerD.</text>
</comment>
<dbReference type="InterPro" id="IPR004107">
    <property type="entry name" value="Integrase_SAM-like_N"/>
</dbReference>